<reference evidence="2" key="1">
    <citation type="journal article" date="2009" name="Rice">
        <title>De Novo Next Generation Sequencing of Plant Genomes.</title>
        <authorList>
            <person name="Rounsley S."/>
            <person name="Marri P.R."/>
            <person name="Yu Y."/>
            <person name="He R."/>
            <person name="Sisneros N."/>
            <person name="Goicoechea J.L."/>
            <person name="Lee S.J."/>
            <person name="Angelova A."/>
            <person name="Kudrna D."/>
            <person name="Luo M."/>
            <person name="Affourtit J."/>
            <person name="Desany B."/>
            <person name="Knight J."/>
            <person name="Niazi F."/>
            <person name="Egholm M."/>
            <person name="Wing R.A."/>
        </authorList>
    </citation>
    <scope>NUCLEOTIDE SEQUENCE [LARGE SCALE GENOMIC DNA]</scope>
    <source>
        <strain evidence="2">cv. IRGC 105608</strain>
    </source>
</reference>
<dbReference type="AlphaFoldDB" id="A0A0D3EQ98"/>
<reference evidence="2" key="2">
    <citation type="submission" date="2015-03" db="UniProtKB">
        <authorList>
            <consortium name="EnsemblPlants"/>
        </authorList>
    </citation>
    <scope>IDENTIFICATION</scope>
</reference>
<name>A0A0D3EQ98_9ORYZ</name>
<feature type="region of interest" description="Disordered" evidence="1">
    <location>
        <begin position="65"/>
        <end position="85"/>
    </location>
</feature>
<proteinExistence type="predicted"/>
<organism evidence="2">
    <name type="scientific">Oryza barthii</name>
    <dbReference type="NCBI Taxonomy" id="65489"/>
    <lineage>
        <taxon>Eukaryota</taxon>
        <taxon>Viridiplantae</taxon>
        <taxon>Streptophyta</taxon>
        <taxon>Embryophyta</taxon>
        <taxon>Tracheophyta</taxon>
        <taxon>Spermatophyta</taxon>
        <taxon>Magnoliopsida</taxon>
        <taxon>Liliopsida</taxon>
        <taxon>Poales</taxon>
        <taxon>Poaceae</taxon>
        <taxon>BOP clade</taxon>
        <taxon>Oryzoideae</taxon>
        <taxon>Oryzeae</taxon>
        <taxon>Oryzinae</taxon>
        <taxon>Oryza</taxon>
    </lineage>
</organism>
<dbReference type="PaxDb" id="65489-OBART01G19810.1"/>
<evidence type="ECO:0000313" key="2">
    <source>
        <dbReference type="EnsemblPlants" id="OBART01G19810.1"/>
    </source>
</evidence>
<evidence type="ECO:0000256" key="1">
    <source>
        <dbReference type="SAM" id="MobiDB-lite"/>
    </source>
</evidence>
<dbReference type="Proteomes" id="UP000026960">
    <property type="component" value="Chromosome 1"/>
</dbReference>
<accession>A0A0D3EQ98</accession>
<sequence length="199" mass="21610">MDPPSSGSVSAENKKGNSSRGKGKKAAAAAPVAADSSSTAAAAAGAGDEVNRTATVRMSQPQIDLFMSFDPPPLEPVTGVSKEEEDRFAKIDAQLAKWEKEIRADAEMVKSQYEQKGYVEYEVDADLFPARAPPRPGRRRARHGQAGDEGDTEAAVGEGGIRRQPPTTARQRRWRRMRGPRRWRRKRPPPARGGPHGLG</sequence>
<feature type="region of interest" description="Disordered" evidence="1">
    <location>
        <begin position="129"/>
        <end position="199"/>
    </location>
</feature>
<dbReference type="PANTHER" id="PTHR36138">
    <property type="entry name" value="EXPRESSED PROTEIN-RELATED"/>
    <property type="match status" value="1"/>
</dbReference>
<keyword evidence="3" id="KW-1185">Reference proteome</keyword>
<feature type="compositionally biased region" description="Basic residues" evidence="1">
    <location>
        <begin position="170"/>
        <end position="189"/>
    </location>
</feature>
<feature type="region of interest" description="Disordered" evidence="1">
    <location>
        <begin position="1"/>
        <end position="53"/>
    </location>
</feature>
<evidence type="ECO:0000313" key="3">
    <source>
        <dbReference type="Proteomes" id="UP000026960"/>
    </source>
</evidence>
<feature type="compositionally biased region" description="Low complexity" evidence="1">
    <location>
        <begin position="16"/>
        <end position="47"/>
    </location>
</feature>
<dbReference type="HOGENOM" id="CLU_1374082_0_0_1"/>
<dbReference type="EnsemblPlants" id="OBART01G19810.1">
    <property type="protein sequence ID" value="OBART01G19810.1"/>
    <property type="gene ID" value="OBART01G19810"/>
</dbReference>
<feature type="compositionally biased region" description="Polar residues" evidence="1">
    <location>
        <begin position="1"/>
        <end position="11"/>
    </location>
</feature>
<protein>
    <submittedName>
        <fullName evidence="2">Uncharacterized protein</fullName>
    </submittedName>
</protein>
<dbReference type="Gramene" id="OBART01G19810.1">
    <property type="protein sequence ID" value="OBART01G19810.1"/>
    <property type="gene ID" value="OBART01G19810"/>
</dbReference>
<dbReference type="PANTHER" id="PTHR36138:SF13">
    <property type="entry name" value="OS04G0604500 PROTEIN"/>
    <property type="match status" value="1"/>
</dbReference>